<dbReference type="EMBL" id="BSXU01000242">
    <property type="protein sequence ID" value="GMG19945.1"/>
    <property type="molecule type" value="Genomic_DNA"/>
</dbReference>
<dbReference type="PANTHER" id="PTHR45955">
    <property type="entry name" value="PHOSPHOACETYLGLUCOSAMINE MUTASE"/>
    <property type="match status" value="1"/>
</dbReference>
<dbReference type="SUPFAM" id="SSF53738">
    <property type="entry name" value="Phosphoglucomutase, first 3 domains"/>
    <property type="match status" value="3"/>
</dbReference>
<dbReference type="InterPro" id="IPR049022">
    <property type="entry name" value="AMG1_III"/>
</dbReference>
<dbReference type="InterPro" id="IPR016657">
    <property type="entry name" value="PAGM"/>
</dbReference>
<keyword evidence="10" id="KW-0119">Carbohydrate metabolism</keyword>
<dbReference type="PIRSF" id="PIRSF016408">
    <property type="entry name" value="PAGM"/>
    <property type="match status" value="1"/>
</dbReference>
<dbReference type="FunFam" id="3.40.120.10:FF:000013">
    <property type="entry name" value="Phosphoacetylglucosamine mutase"/>
    <property type="match status" value="1"/>
</dbReference>
<evidence type="ECO:0000256" key="16">
    <source>
        <dbReference type="PIRSR" id="PIRSR016408-3"/>
    </source>
</evidence>
<feature type="binding site" evidence="15">
    <location>
        <begin position="378"/>
        <end position="380"/>
    </location>
    <ligand>
        <name>substrate</name>
    </ligand>
</feature>
<comment type="similarity">
    <text evidence="3 13">Belongs to the phosphohexose mutase family.</text>
</comment>
<proteinExistence type="inferred from homology"/>
<dbReference type="InterPro" id="IPR049023">
    <property type="entry name" value="AMG1_II"/>
</dbReference>
<accession>A0A9W7DD94</accession>
<dbReference type="Gene3D" id="3.30.310.50">
    <property type="entry name" value="Alpha-D-phosphohexomutase, C-terminal domain"/>
    <property type="match status" value="1"/>
</dbReference>
<dbReference type="GO" id="GO:0004610">
    <property type="term" value="F:phosphoacetylglucosamine mutase activity"/>
    <property type="evidence" value="ECO:0007669"/>
    <property type="project" value="UniProtKB-UniRule"/>
</dbReference>
<evidence type="ECO:0000256" key="10">
    <source>
        <dbReference type="ARBA" id="ARBA00023277"/>
    </source>
</evidence>
<organism evidence="21 22">
    <name type="scientific">Ambrosiozyma monospora</name>
    <name type="common">Yeast</name>
    <name type="synonym">Endomycopsis monosporus</name>
    <dbReference type="NCBI Taxonomy" id="43982"/>
    <lineage>
        <taxon>Eukaryota</taxon>
        <taxon>Fungi</taxon>
        <taxon>Dikarya</taxon>
        <taxon>Ascomycota</taxon>
        <taxon>Saccharomycotina</taxon>
        <taxon>Pichiomycetes</taxon>
        <taxon>Pichiales</taxon>
        <taxon>Pichiaceae</taxon>
        <taxon>Ambrosiozyma</taxon>
    </lineage>
</organism>
<dbReference type="InterPro" id="IPR016066">
    <property type="entry name" value="A-D-PHexomutase_CS"/>
</dbReference>
<evidence type="ECO:0000256" key="3">
    <source>
        <dbReference type="ARBA" id="ARBA00010231"/>
    </source>
</evidence>
<feature type="binding site" evidence="16">
    <location>
        <position position="282"/>
    </location>
    <ligand>
        <name>Mg(2+)</name>
        <dbReference type="ChEBI" id="CHEBI:18420"/>
    </ligand>
</feature>
<dbReference type="GO" id="GO:0005975">
    <property type="term" value="P:carbohydrate metabolic process"/>
    <property type="evidence" value="ECO:0007669"/>
    <property type="project" value="InterPro"/>
</dbReference>
<dbReference type="AlphaFoldDB" id="A0A9W7DD94"/>
<evidence type="ECO:0000259" key="19">
    <source>
        <dbReference type="Pfam" id="PF21404"/>
    </source>
</evidence>
<keyword evidence="7 13" id="KW-0460">Magnesium</keyword>
<evidence type="ECO:0000256" key="14">
    <source>
        <dbReference type="PIRSR" id="PIRSR016408-1"/>
    </source>
</evidence>
<dbReference type="InterPro" id="IPR016055">
    <property type="entry name" value="A-D-PHexomutase_a/b/a-I/II/III"/>
</dbReference>
<feature type="domain" description="Phosphoacetylglucosamine mutase AMG1" evidence="19">
    <location>
        <begin position="303"/>
        <end position="439"/>
    </location>
</feature>
<dbReference type="OrthoDB" id="1928at2759"/>
<feature type="domain" description="Alpha-D-phosphohexomutase alpha/beta/alpha" evidence="18">
    <location>
        <begin position="57"/>
        <end position="89"/>
    </location>
</feature>
<dbReference type="InterPro" id="IPR005843">
    <property type="entry name" value="A-D-PHexomutase_C"/>
</dbReference>
<dbReference type="Pfam" id="PF21404">
    <property type="entry name" value="AMG1_III"/>
    <property type="match status" value="1"/>
</dbReference>
<feature type="binding site" evidence="16">
    <location>
        <position position="286"/>
    </location>
    <ligand>
        <name>Mg(2+)</name>
        <dbReference type="ChEBI" id="CHEBI:18420"/>
    </ligand>
</feature>
<keyword evidence="8" id="KW-0007">Acetylation</keyword>
<feature type="domain" description="Phosphoacetylglucosamine mutase AMG1" evidence="20">
    <location>
        <begin position="185"/>
        <end position="289"/>
    </location>
</feature>
<comment type="catalytic activity">
    <reaction evidence="1 13">
        <text>N-acetyl-alpha-D-glucosamine 1-phosphate = N-acetyl-D-glucosamine 6-phosphate</text>
        <dbReference type="Rhea" id="RHEA:23804"/>
        <dbReference type="ChEBI" id="CHEBI:57513"/>
        <dbReference type="ChEBI" id="CHEBI:57776"/>
        <dbReference type="EC" id="5.4.2.3"/>
    </reaction>
</comment>
<gene>
    <name evidence="21" type="ORF">Amon01_000086000</name>
</gene>
<feature type="domain" description="Alpha-D-phosphohexomutase alpha/beta/alpha" evidence="18">
    <location>
        <begin position="125"/>
        <end position="177"/>
    </location>
</feature>
<dbReference type="Pfam" id="PF02878">
    <property type="entry name" value="PGM_PMM_I"/>
    <property type="match status" value="2"/>
</dbReference>
<comment type="function">
    <text evidence="13">Catalyzes the conversion of GlcNAc-6-P into GlcNAc-1-P during the synthesis of uridine diphosphate/UDP-GlcNAc, which is a biosynthetic precursor of chitin and also supplies the amino sugars for N-linked oligosaccharides of glycoproteins.</text>
</comment>
<comment type="cofactor">
    <cofactor evidence="13 16">
        <name>Mg(2+)</name>
        <dbReference type="ChEBI" id="CHEBI:18420"/>
    </cofactor>
    <text evidence="13 16">Binds 1 Mg(2+) ion per subunit.</text>
</comment>
<feature type="binding site" evidence="15">
    <location>
        <begin position="503"/>
        <end position="507"/>
    </location>
    <ligand>
        <name>substrate</name>
    </ligand>
</feature>
<evidence type="ECO:0000256" key="12">
    <source>
        <dbReference type="ARBA" id="ARBA00070218"/>
    </source>
</evidence>
<feature type="binding site" description="via phosphate group" evidence="16">
    <location>
        <position position="67"/>
    </location>
    <ligand>
        <name>Mg(2+)</name>
        <dbReference type="ChEBI" id="CHEBI:18420"/>
    </ligand>
</feature>
<evidence type="ECO:0000256" key="11">
    <source>
        <dbReference type="ARBA" id="ARBA00060228"/>
    </source>
</evidence>
<protein>
    <recommendedName>
        <fullName evidence="12 13">Phosphoacetylglucosamine mutase</fullName>
        <shortName evidence="13">PAGM</shortName>
        <ecNumber evidence="4 13">5.4.2.3</ecNumber>
    </recommendedName>
    <alternativeName>
        <fullName evidence="13">Acetylglucosamine phosphomutase</fullName>
    </alternativeName>
    <alternativeName>
        <fullName evidence="13">N-acetylglucosamine-phosphate mutase</fullName>
    </alternativeName>
</protein>
<evidence type="ECO:0000313" key="22">
    <source>
        <dbReference type="Proteomes" id="UP001165063"/>
    </source>
</evidence>
<evidence type="ECO:0000256" key="2">
    <source>
        <dbReference type="ARBA" id="ARBA00004865"/>
    </source>
</evidence>
<evidence type="ECO:0000313" key="21">
    <source>
        <dbReference type="EMBL" id="GMG19945.1"/>
    </source>
</evidence>
<evidence type="ECO:0000256" key="9">
    <source>
        <dbReference type="ARBA" id="ARBA00023235"/>
    </source>
</evidence>
<keyword evidence="9 13" id="KW-0413">Isomerase</keyword>
<dbReference type="PANTHER" id="PTHR45955:SF1">
    <property type="entry name" value="PHOSPHOACETYLGLUCOSAMINE MUTASE"/>
    <property type="match status" value="1"/>
</dbReference>
<comment type="function">
    <text evidence="11">Catalyzes the conversion of GlcNAc-6-P into GlcNAc-1-P during the synthesis of uridine diphosphate/UDP-GlcNAc, a sugar nucleotide critical to multiple glycosylation pathways including protein N- and O-glycosylation.</text>
</comment>
<dbReference type="GO" id="GO:0000287">
    <property type="term" value="F:magnesium ion binding"/>
    <property type="evidence" value="ECO:0007669"/>
    <property type="project" value="InterPro"/>
</dbReference>
<feature type="binding site" evidence="15">
    <location>
        <position position="512"/>
    </location>
    <ligand>
        <name>substrate</name>
    </ligand>
</feature>
<evidence type="ECO:0000256" key="13">
    <source>
        <dbReference type="PIRNR" id="PIRNR016408"/>
    </source>
</evidence>
<dbReference type="SUPFAM" id="SSF55957">
    <property type="entry name" value="Phosphoglucomutase, C-terminal domain"/>
    <property type="match status" value="1"/>
</dbReference>
<feature type="binding site" evidence="16">
    <location>
        <position position="284"/>
    </location>
    <ligand>
        <name>Mg(2+)</name>
        <dbReference type="ChEBI" id="CHEBI:18420"/>
    </ligand>
</feature>
<feature type="domain" description="Alpha-D-phosphohexomutase C-terminal" evidence="17">
    <location>
        <begin position="488"/>
        <end position="530"/>
    </location>
</feature>
<sequence>MSLPIEQLKTYFNKHPKDPSNKYAYGTAGFRMNATKLDSVAFRVGLLATLRSIKLQNQTIGVMITASHNPPEDNGVKIVEPMGEMLPQAWEPLATKLANVDSFDEFIETLKEIIKSEKIDLSDNAKGNGNVILARDTRESGPALLSAAVDGVLALGGSYKDEGELTTPQLHYLTRSSNDKSFGQATETGYYTKLVKTIEEILKIWSIEKPLQITVDGANGVGAEKLENIKSSMIQATVINDQCDKPHMLNVDCGADYVKTNQKLPAGISTNPVPLKLYSSFDGDADRVVLYYVDQDLKFKLLDGDKIATLLAGFISGLLNQLKGDVDLKLGIVQTAYANGSSTKFIESTLNVPVAFTSTGVKHLHHKAQEYDIGVYFEANGHGTVLFSTNYITKLTNYKPLNSEETKVQKTLLLLVDLINQTVGDSISDLFAVLIALAVSKKTPTDWDSQYLDLPNKLTKLIVNDRFAFKTTNAERQLLEPVGLQEKIDETVAKFKNGRSFVRASGTENAVRVYAEADTKENCELLNSEVSEWVKKFS</sequence>
<evidence type="ECO:0000256" key="5">
    <source>
        <dbReference type="ARBA" id="ARBA00022553"/>
    </source>
</evidence>
<dbReference type="PROSITE" id="PS00710">
    <property type="entry name" value="PGM_PMM"/>
    <property type="match status" value="1"/>
</dbReference>
<evidence type="ECO:0000259" key="18">
    <source>
        <dbReference type="Pfam" id="PF02878"/>
    </source>
</evidence>
<keyword evidence="6 13" id="KW-0479">Metal-binding</keyword>
<dbReference type="FunFam" id="3.30.310.50:FF:000003">
    <property type="entry name" value="Phosphoacetylglucosamine mutase"/>
    <property type="match status" value="1"/>
</dbReference>
<comment type="caution">
    <text evidence="21">The sequence shown here is derived from an EMBL/GenBank/DDBJ whole genome shotgun (WGS) entry which is preliminary data.</text>
</comment>
<evidence type="ECO:0000256" key="15">
    <source>
        <dbReference type="PIRSR" id="PIRSR016408-2"/>
    </source>
</evidence>
<dbReference type="Pfam" id="PF00408">
    <property type="entry name" value="PGM_PMM_IV"/>
    <property type="match status" value="1"/>
</dbReference>
<keyword evidence="5" id="KW-0597">Phosphoprotein</keyword>
<dbReference type="GO" id="GO:0006048">
    <property type="term" value="P:UDP-N-acetylglucosamine biosynthetic process"/>
    <property type="evidence" value="ECO:0007669"/>
    <property type="project" value="UniProtKB-UniRule"/>
</dbReference>
<dbReference type="EC" id="5.4.2.3" evidence="4 13"/>
<evidence type="ECO:0000256" key="7">
    <source>
        <dbReference type="ARBA" id="ARBA00022842"/>
    </source>
</evidence>
<dbReference type="FunFam" id="3.40.120.10:FF:000015">
    <property type="entry name" value="Phosphoacetylglucosamine mutase"/>
    <property type="match status" value="1"/>
</dbReference>
<dbReference type="InterPro" id="IPR005844">
    <property type="entry name" value="A-D-PHexomutase_a/b/a-I"/>
</dbReference>
<keyword evidence="22" id="KW-1185">Reference proteome</keyword>
<dbReference type="Gene3D" id="3.40.120.10">
    <property type="entry name" value="Alpha-D-Glucose-1,6-Bisphosphate, subunit A, domain 3"/>
    <property type="match status" value="2"/>
</dbReference>
<dbReference type="CDD" id="cd03086">
    <property type="entry name" value="PGM3"/>
    <property type="match status" value="1"/>
</dbReference>
<evidence type="ECO:0000256" key="4">
    <source>
        <dbReference type="ARBA" id="ARBA00012731"/>
    </source>
</evidence>
<evidence type="ECO:0000259" key="20">
    <source>
        <dbReference type="Pfam" id="PF21405"/>
    </source>
</evidence>
<comment type="pathway">
    <text evidence="2 13">Nucleotide-sugar biosynthesis; UDP-N-acetyl-alpha-D-glucosamine biosynthesis; N-acetyl-alpha-D-glucosamine 1-phosphate from alpha-D-glucosamine 6-phosphate (route I): step 2/2.</text>
</comment>
<dbReference type="Pfam" id="PF21405">
    <property type="entry name" value="AMG1_II"/>
    <property type="match status" value="1"/>
</dbReference>
<evidence type="ECO:0000259" key="17">
    <source>
        <dbReference type="Pfam" id="PF00408"/>
    </source>
</evidence>
<reference evidence="21" key="1">
    <citation type="submission" date="2023-04" db="EMBL/GenBank/DDBJ databases">
        <title>Ambrosiozyma monospora NBRC 1965.</title>
        <authorList>
            <person name="Ichikawa N."/>
            <person name="Sato H."/>
            <person name="Tonouchi N."/>
        </authorList>
    </citation>
    <scope>NUCLEOTIDE SEQUENCE</scope>
    <source>
        <strain evidence="21">NBRC 1965</strain>
    </source>
</reference>
<evidence type="ECO:0000256" key="1">
    <source>
        <dbReference type="ARBA" id="ARBA00000558"/>
    </source>
</evidence>
<evidence type="ECO:0000256" key="6">
    <source>
        <dbReference type="ARBA" id="ARBA00022723"/>
    </source>
</evidence>
<evidence type="ECO:0000256" key="8">
    <source>
        <dbReference type="ARBA" id="ARBA00022990"/>
    </source>
</evidence>
<dbReference type="InterPro" id="IPR036900">
    <property type="entry name" value="A-D-PHexomutase_C_sf"/>
</dbReference>
<feature type="active site" description="Phosphoserine intermediate" evidence="14">
    <location>
        <position position="67"/>
    </location>
</feature>
<dbReference type="Proteomes" id="UP001165063">
    <property type="component" value="Unassembled WGS sequence"/>
</dbReference>
<name>A0A9W7DD94_AMBMO</name>